<reference evidence="2" key="1">
    <citation type="submission" date="2022-01" db="EMBL/GenBank/DDBJ databases">
        <title>Colwellia maritima, isolated from seawater.</title>
        <authorList>
            <person name="Kristyanto S."/>
            <person name="Jung J."/>
            <person name="Jeon C.O."/>
        </authorList>
    </citation>
    <scope>NUCLEOTIDE SEQUENCE</scope>
    <source>
        <strain evidence="2">MSW7</strain>
    </source>
</reference>
<dbReference type="PANTHER" id="PTHR34039:SF1">
    <property type="entry name" value="UPF0102 PROTEIN YRAN"/>
    <property type="match status" value="1"/>
</dbReference>
<evidence type="ECO:0000313" key="3">
    <source>
        <dbReference type="Proteomes" id="UP001139646"/>
    </source>
</evidence>
<dbReference type="PANTHER" id="PTHR34039">
    <property type="entry name" value="UPF0102 PROTEIN YRAN"/>
    <property type="match status" value="1"/>
</dbReference>
<dbReference type="InterPro" id="IPR011335">
    <property type="entry name" value="Restrct_endonuc-II-like"/>
</dbReference>
<name>A0ABS9X446_9GAMM</name>
<dbReference type="EMBL" id="JAKKSL010000003">
    <property type="protein sequence ID" value="MCI2284991.1"/>
    <property type="molecule type" value="Genomic_DNA"/>
</dbReference>
<dbReference type="Proteomes" id="UP001139646">
    <property type="component" value="Unassembled WGS sequence"/>
</dbReference>
<evidence type="ECO:0000256" key="1">
    <source>
        <dbReference type="ARBA" id="ARBA00006738"/>
    </source>
</evidence>
<keyword evidence="3" id="KW-1185">Reference proteome</keyword>
<dbReference type="InterPro" id="IPR003509">
    <property type="entry name" value="UPF0102_YraN-like"/>
</dbReference>
<dbReference type="Gene3D" id="3.40.1350.10">
    <property type="match status" value="1"/>
</dbReference>
<dbReference type="RefSeq" id="WP_242287606.1">
    <property type="nucleotide sequence ID" value="NZ_JAKKSL010000003.1"/>
</dbReference>
<evidence type="ECO:0000313" key="2">
    <source>
        <dbReference type="EMBL" id="MCI2284991.1"/>
    </source>
</evidence>
<organism evidence="2 3">
    <name type="scientific">Colwellia maritima</name>
    <dbReference type="NCBI Taxonomy" id="2912588"/>
    <lineage>
        <taxon>Bacteria</taxon>
        <taxon>Pseudomonadati</taxon>
        <taxon>Pseudomonadota</taxon>
        <taxon>Gammaproteobacteria</taxon>
        <taxon>Alteromonadales</taxon>
        <taxon>Colwelliaceae</taxon>
        <taxon>Colwellia</taxon>
    </lineage>
</organism>
<dbReference type="NCBIfam" id="NF009150">
    <property type="entry name" value="PRK12497.1-3"/>
    <property type="match status" value="1"/>
</dbReference>
<dbReference type="SUPFAM" id="SSF52980">
    <property type="entry name" value="Restriction endonuclease-like"/>
    <property type="match status" value="1"/>
</dbReference>
<sequence>MHCRQGEIDLIMKDKQTFVFVEVKFRKNNQFGGAIAAVSQAKQNKIKHCVAFFLHQAKLNEYNTPCRFDVIALEGDINNPQITWLKNAF</sequence>
<gene>
    <name evidence="2" type="ORF">L3081_18360</name>
</gene>
<dbReference type="Pfam" id="PF02021">
    <property type="entry name" value="UPF0102"/>
    <property type="match status" value="1"/>
</dbReference>
<protein>
    <submittedName>
        <fullName evidence="2">YraN family protein</fullName>
    </submittedName>
</protein>
<proteinExistence type="inferred from homology"/>
<comment type="similarity">
    <text evidence="1">Belongs to the UPF0102 family.</text>
</comment>
<accession>A0ABS9X446</accession>
<comment type="caution">
    <text evidence="2">The sequence shown here is derived from an EMBL/GenBank/DDBJ whole genome shotgun (WGS) entry which is preliminary data.</text>
</comment>
<dbReference type="InterPro" id="IPR011856">
    <property type="entry name" value="tRNA_endonuc-like_dom_sf"/>
</dbReference>
<dbReference type="NCBIfam" id="TIGR00252">
    <property type="entry name" value="YraN family protein"/>
    <property type="match status" value="1"/>
</dbReference>